<gene>
    <name evidence="2" type="ORF">QBC42DRAFT_249017</name>
</gene>
<dbReference type="SUPFAM" id="SSF48371">
    <property type="entry name" value="ARM repeat"/>
    <property type="match status" value="1"/>
</dbReference>
<name>A0AAV9HZK4_9PEZI</name>
<feature type="region of interest" description="Disordered" evidence="1">
    <location>
        <begin position="146"/>
        <end position="169"/>
    </location>
</feature>
<dbReference type="Proteomes" id="UP001321749">
    <property type="component" value="Unassembled WGS sequence"/>
</dbReference>
<evidence type="ECO:0000313" key="3">
    <source>
        <dbReference type="Proteomes" id="UP001321749"/>
    </source>
</evidence>
<feature type="compositionally biased region" description="Basic and acidic residues" evidence="1">
    <location>
        <begin position="511"/>
        <end position="524"/>
    </location>
</feature>
<dbReference type="AlphaFoldDB" id="A0AAV9HZK4"/>
<dbReference type="EMBL" id="MU864943">
    <property type="protein sequence ID" value="KAK4464983.1"/>
    <property type="molecule type" value="Genomic_DNA"/>
</dbReference>
<keyword evidence="3" id="KW-1185">Reference proteome</keyword>
<feature type="compositionally biased region" description="Polar residues" evidence="1">
    <location>
        <begin position="1"/>
        <end position="11"/>
    </location>
</feature>
<protein>
    <submittedName>
        <fullName evidence="2">Uncharacterized protein</fullName>
    </submittedName>
</protein>
<organism evidence="2 3">
    <name type="scientific">Cladorrhinum samala</name>
    <dbReference type="NCBI Taxonomy" id="585594"/>
    <lineage>
        <taxon>Eukaryota</taxon>
        <taxon>Fungi</taxon>
        <taxon>Dikarya</taxon>
        <taxon>Ascomycota</taxon>
        <taxon>Pezizomycotina</taxon>
        <taxon>Sordariomycetes</taxon>
        <taxon>Sordariomycetidae</taxon>
        <taxon>Sordariales</taxon>
        <taxon>Podosporaceae</taxon>
        <taxon>Cladorrhinum</taxon>
    </lineage>
</organism>
<comment type="caution">
    <text evidence="2">The sequence shown here is derived from an EMBL/GenBank/DDBJ whole genome shotgun (WGS) entry which is preliminary data.</text>
</comment>
<feature type="region of interest" description="Disordered" evidence="1">
    <location>
        <begin position="511"/>
        <end position="543"/>
    </location>
</feature>
<sequence length="543" mass="60073">MEGNDFSSPFMPNSMLPPPANNHPTPAFSPTPSPDMMCLTASAGPNSFPNSMSASDGNSYDGYSFSHNIFEPNFGNPHFNPGLELDHGPVAIQPHRESQIHRPPVVVTANPDHGKISQHQVPQVAADNADQSLQYYHSAVNAATHTAPNHHRQELNGGGVAKNHTSNGHYPAVDMIVPADLAQLPQHQQIPQIPLPRGSYYHQTDFFLSHPCFQHRAATAKPIDPFSASSKHDNKIPYIPTALQTASRNRFSPFCAELLPPFAQEKINRVVTLPARFVGPVGLLYSDATFVVSRYPATSPSHLSTRWSGKGLANMMAAIGAGAGAGAGAQGRRRGAGVSDEWVLCLRIRDWPRGQVARFPWGSETDSVIELVKGTFDLLPDGKEEWYVVRGVEPATGERWIKVVRGWVAKQDNGEEEGDEKKDDEEMNVYNVYRGGDYDNAEGEDDEDEEEEDEVVVVADDDEDDDDDDDDKEEEKKKVVEGLEDWVKKHKGVVEGDKYGQQVLSFMSEPSYEKRGWGHGRDAANKVPRTSRRRLQQVHQEDE</sequence>
<feature type="region of interest" description="Disordered" evidence="1">
    <location>
        <begin position="434"/>
        <end position="478"/>
    </location>
</feature>
<evidence type="ECO:0000313" key="2">
    <source>
        <dbReference type="EMBL" id="KAK4464983.1"/>
    </source>
</evidence>
<evidence type="ECO:0000256" key="1">
    <source>
        <dbReference type="SAM" id="MobiDB-lite"/>
    </source>
</evidence>
<feature type="region of interest" description="Disordered" evidence="1">
    <location>
        <begin position="1"/>
        <end position="29"/>
    </location>
</feature>
<feature type="compositionally biased region" description="Acidic residues" evidence="1">
    <location>
        <begin position="439"/>
        <end position="473"/>
    </location>
</feature>
<reference evidence="2" key="2">
    <citation type="submission" date="2023-06" db="EMBL/GenBank/DDBJ databases">
        <authorList>
            <consortium name="Lawrence Berkeley National Laboratory"/>
            <person name="Mondo S.J."/>
            <person name="Hensen N."/>
            <person name="Bonometti L."/>
            <person name="Westerberg I."/>
            <person name="Brannstrom I.O."/>
            <person name="Guillou S."/>
            <person name="Cros-Aarteil S."/>
            <person name="Calhoun S."/>
            <person name="Haridas S."/>
            <person name="Kuo A."/>
            <person name="Pangilinan J."/>
            <person name="Riley R."/>
            <person name="Labutti K."/>
            <person name="Andreopoulos B."/>
            <person name="Lipzen A."/>
            <person name="Chen C."/>
            <person name="Yanf M."/>
            <person name="Daum C."/>
            <person name="Ng V."/>
            <person name="Clum A."/>
            <person name="Steindorff A."/>
            <person name="Ohm R."/>
            <person name="Martin F."/>
            <person name="Silar P."/>
            <person name="Natvig D."/>
            <person name="Lalanne C."/>
            <person name="Gautier V."/>
            <person name="Ament-Velasquez S.L."/>
            <person name="Kruys A."/>
            <person name="Hutchinson M.I."/>
            <person name="Powell A.J."/>
            <person name="Barry K."/>
            <person name="Miller A.N."/>
            <person name="Grigoriev I.V."/>
            <person name="Debuchy R."/>
            <person name="Gladieux P."/>
            <person name="Thoren M.H."/>
            <person name="Johannesson H."/>
        </authorList>
    </citation>
    <scope>NUCLEOTIDE SEQUENCE</scope>
    <source>
        <strain evidence="2">PSN324</strain>
    </source>
</reference>
<feature type="compositionally biased region" description="Pro residues" evidence="1">
    <location>
        <begin position="15"/>
        <end position="29"/>
    </location>
</feature>
<accession>A0AAV9HZK4</accession>
<proteinExistence type="predicted"/>
<dbReference type="InterPro" id="IPR016024">
    <property type="entry name" value="ARM-type_fold"/>
</dbReference>
<reference evidence="2" key="1">
    <citation type="journal article" date="2023" name="Mol. Phylogenet. Evol.">
        <title>Genome-scale phylogeny and comparative genomics of the fungal order Sordariales.</title>
        <authorList>
            <person name="Hensen N."/>
            <person name="Bonometti L."/>
            <person name="Westerberg I."/>
            <person name="Brannstrom I.O."/>
            <person name="Guillou S."/>
            <person name="Cros-Aarteil S."/>
            <person name="Calhoun S."/>
            <person name="Haridas S."/>
            <person name="Kuo A."/>
            <person name="Mondo S."/>
            <person name="Pangilinan J."/>
            <person name="Riley R."/>
            <person name="LaButti K."/>
            <person name="Andreopoulos B."/>
            <person name="Lipzen A."/>
            <person name="Chen C."/>
            <person name="Yan M."/>
            <person name="Daum C."/>
            <person name="Ng V."/>
            <person name="Clum A."/>
            <person name="Steindorff A."/>
            <person name="Ohm R.A."/>
            <person name="Martin F."/>
            <person name="Silar P."/>
            <person name="Natvig D.O."/>
            <person name="Lalanne C."/>
            <person name="Gautier V."/>
            <person name="Ament-Velasquez S.L."/>
            <person name="Kruys A."/>
            <person name="Hutchinson M.I."/>
            <person name="Powell A.J."/>
            <person name="Barry K."/>
            <person name="Miller A.N."/>
            <person name="Grigoriev I.V."/>
            <person name="Debuchy R."/>
            <person name="Gladieux P."/>
            <person name="Hiltunen Thoren M."/>
            <person name="Johannesson H."/>
        </authorList>
    </citation>
    <scope>NUCLEOTIDE SEQUENCE</scope>
    <source>
        <strain evidence="2">PSN324</strain>
    </source>
</reference>